<gene>
    <name evidence="3" type="ORF">B1A_01613</name>
</gene>
<dbReference type="EMBL" id="AUZX01001223">
    <property type="protein sequence ID" value="EQD79658.1"/>
    <property type="molecule type" value="Genomic_DNA"/>
</dbReference>
<evidence type="ECO:0000313" key="3">
    <source>
        <dbReference type="EMBL" id="EQD79658.1"/>
    </source>
</evidence>
<protein>
    <submittedName>
        <fullName evidence="3">Phage integrase family protein</fullName>
    </submittedName>
</protein>
<dbReference type="InterPro" id="IPR002104">
    <property type="entry name" value="Integrase_catalytic"/>
</dbReference>
<feature type="non-terminal residue" evidence="3">
    <location>
        <position position="134"/>
    </location>
</feature>
<dbReference type="GO" id="GO:0015074">
    <property type="term" value="P:DNA integration"/>
    <property type="evidence" value="ECO:0007669"/>
    <property type="project" value="InterPro"/>
</dbReference>
<proteinExistence type="predicted"/>
<sequence length="134" mass="15208">MWALALATGMRQGELLGLKWSDYEADRCRLHVERVLQRLGGEWLFPPPKTLRSRRVLSCSSLAVKALERQRRVQAEDRLRAGAAWEDRWGDLIFTGPTGKPRQSAAVTHHLVNHLQAVGLPRVRFHDLRHAAAS</sequence>
<comment type="caution">
    <text evidence="3">The sequence shown here is derived from an EMBL/GenBank/DDBJ whole genome shotgun (WGS) entry which is preliminary data.</text>
</comment>
<dbReference type="Gene3D" id="1.10.443.10">
    <property type="entry name" value="Intergrase catalytic core"/>
    <property type="match status" value="1"/>
</dbReference>
<feature type="domain" description="Tyr recombinase" evidence="2">
    <location>
        <begin position="1"/>
        <end position="134"/>
    </location>
</feature>
<evidence type="ECO:0000259" key="2">
    <source>
        <dbReference type="PROSITE" id="PS51898"/>
    </source>
</evidence>
<accession>T1CDT7</accession>
<dbReference type="SUPFAM" id="SSF56349">
    <property type="entry name" value="DNA breaking-rejoining enzymes"/>
    <property type="match status" value="1"/>
</dbReference>
<reference evidence="3" key="1">
    <citation type="submission" date="2013-08" db="EMBL/GenBank/DDBJ databases">
        <authorList>
            <person name="Mendez C."/>
            <person name="Richter M."/>
            <person name="Ferrer M."/>
            <person name="Sanchez J."/>
        </authorList>
    </citation>
    <scope>NUCLEOTIDE SEQUENCE</scope>
</reference>
<dbReference type="InterPro" id="IPR011010">
    <property type="entry name" value="DNA_brk_join_enz"/>
</dbReference>
<dbReference type="AlphaFoldDB" id="T1CDT7"/>
<organism evidence="3">
    <name type="scientific">mine drainage metagenome</name>
    <dbReference type="NCBI Taxonomy" id="410659"/>
    <lineage>
        <taxon>unclassified sequences</taxon>
        <taxon>metagenomes</taxon>
        <taxon>ecological metagenomes</taxon>
    </lineage>
</organism>
<dbReference type="Pfam" id="PF00589">
    <property type="entry name" value="Phage_integrase"/>
    <property type="match status" value="1"/>
</dbReference>
<name>T1CDT7_9ZZZZ</name>
<dbReference type="GO" id="GO:0006310">
    <property type="term" value="P:DNA recombination"/>
    <property type="evidence" value="ECO:0007669"/>
    <property type="project" value="UniProtKB-KW"/>
</dbReference>
<keyword evidence="1" id="KW-0233">DNA recombination</keyword>
<dbReference type="InterPro" id="IPR013762">
    <property type="entry name" value="Integrase-like_cat_sf"/>
</dbReference>
<dbReference type="GO" id="GO:0003677">
    <property type="term" value="F:DNA binding"/>
    <property type="evidence" value="ECO:0007669"/>
    <property type="project" value="InterPro"/>
</dbReference>
<reference evidence="3" key="2">
    <citation type="journal article" date="2014" name="ISME J.">
        <title>Microbial stratification in low pH oxic and suboxic macroscopic growths along an acid mine drainage.</title>
        <authorList>
            <person name="Mendez-Garcia C."/>
            <person name="Mesa V."/>
            <person name="Sprenger R.R."/>
            <person name="Richter M."/>
            <person name="Diez M.S."/>
            <person name="Solano J."/>
            <person name="Bargiela R."/>
            <person name="Golyshina O.V."/>
            <person name="Manteca A."/>
            <person name="Ramos J.L."/>
            <person name="Gallego J.R."/>
            <person name="Llorente I."/>
            <person name="Martins Dos Santos V.A."/>
            <person name="Jensen O.N."/>
            <person name="Pelaez A.I."/>
            <person name="Sanchez J."/>
            <person name="Ferrer M."/>
        </authorList>
    </citation>
    <scope>NUCLEOTIDE SEQUENCE</scope>
</reference>
<evidence type="ECO:0000256" key="1">
    <source>
        <dbReference type="ARBA" id="ARBA00023172"/>
    </source>
</evidence>
<dbReference type="PROSITE" id="PS51898">
    <property type="entry name" value="TYR_RECOMBINASE"/>
    <property type="match status" value="1"/>
</dbReference>